<evidence type="ECO:0000256" key="7">
    <source>
        <dbReference type="SAM" id="Phobius"/>
    </source>
</evidence>
<dbReference type="PANTHER" id="PTHR34584:SF1">
    <property type="entry name" value="NA(+)_H(+) ANTIPORTER SUBUNIT E1"/>
    <property type="match status" value="1"/>
</dbReference>
<evidence type="ECO:0000256" key="4">
    <source>
        <dbReference type="ARBA" id="ARBA00022692"/>
    </source>
</evidence>
<comment type="subcellular location">
    <subcellularLocation>
        <location evidence="1">Cell membrane</location>
        <topology evidence="1">Multi-pass membrane protein</topology>
    </subcellularLocation>
</comment>
<dbReference type="PIRSF" id="PIRSF019239">
    <property type="entry name" value="MrpE"/>
    <property type="match status" value="1"/>
</dbReference>
<evidence type="ECO:0000256" key="5">
    <source>
        <dbReference type="ARBA" id="ARBA00022989"/>
    </source>
</evidence>
<keyword evidence="5 7" id="KW-1133">Transmembrane helix</keyword>
<dbReference type="EMBL" id="FWXY01000002">
    <property type="protein sequence ID" value="SMC41972.1"/>
    <property type="molecule type" value="Genomic_DNA"/>
</dbReference>
<feature type="transmembrane region" description="Helical" evidence="7">
    <location>
        <begin position="30"/>
        <end position="52"/>
    </location>
</feature>
<dbReference type="RefSeq" id="WP_084066724.1">
    <property type="nucleotide sequence ID" value="NZ_FWXY01000002.1"/>
</dbReference>
<reference evidence="8 9" key="1">
    <citation type="submission" date="2017-04" db="EMBL/GenBank/DDBJ databases">
        <authorList>
            <person name="Afonso C.L."/>
            <person name="Miller P.J."/>
            <person name="Scott M.A."/>
            <person name="Spackman E."/>
            <person name="Goraichik I."/>
            <person name="Dimitrov K.M."/>
            <person name="Suarez D.L."/>
            <person name="Swayne D.E."/>
        </authorList>
    </citation>
    <scope>NUCLEOTIDE SEQUENCE [LARGE SCALE GENOMIC DNA]</scope>
    <source>
        <strain evidence="8 9">DSM 3385</strain>
    </source>
</reference>
<dbReference type="GO" id="GO:0008324">
    <property type="term" value="F:monoatomic cation transmembrane transporter activity"/>
    <property type="evidence" value="ECO:0007669"/>
    <property type="project" value="InterPro"/>
</dbReference>
<organism evidence="8 9">
    <name type="scientific">Desulfocicer vacuolatum DSM 3385</name>
    <dbReference type="NCBI Taxonomy" id="1121400"/>
    <lineage>
        <taxon>Bacteria</taxon>
        <taxon>Pseudomonadati</taxon>
        <taxon>Thermodesulfobacteriota</taxon>
        <taxon>Desulfobacteria</taxon>
        <taxon>Desulfobacterales</taxon>
        <taxon>Desulfobacteraceae</taxon>
        <taxon>Desulfocicer</taxon>
    </lineage>
</organism>
<accession>A0A1W1Z0X8</accession>
<keyword evidence="4 7" id="KW-0812">Transmembrane</keyword>
<evidence type="ECO:0000256" key="3">
    <source>
        <dbReference type="ARBA" id="ARBA00022475"/>
    </source>
</evidence>
<protein>
    <submittedName>
        <fullName evidence="8">Multisubunit sodium/proton antiporter, MrpE subunit</fullName>
    </submittedName>
</protein>
<evidence type="ECO:0000256" key="2">
    <source>
        <dbReference type="ARBA" id="ARBA00006228"/>
    </source>
</evidence>
<dbReference type="OrthoDB" id="9807187at2"/>
<evidence type="ECO:0000313" key="8">
    <source>
        <dbReference type="EMBL" id="SMC41972.1"/>
    </source>
</evidence>
<dbReference type="AlphaFoldDB" id="A0A1W1Z0X8"/>
<dbReference type="STRING" id="1121400.SAMN02746065_10233"/>
<dbReference type="Proteomes" id="UP000192418">
    <property type="component" value="Unassembled WGS sequence"/>
</dbReference>
<dbReference type="InterPro" id="IPR002758">
    <property type="entry name" value="Cation_antiport_E"/>
</dbReference>
<dbReference type="PANTHER" id="PTHR34584">
    <property type="entry name" value="NA(+)/H(+) ANTIPORTER SUBUNIT E1"/>
    <property type="match status" value="1"/>
</dbReference>
<evidence type="ECO:0000256" key="6">
    <source>
        <dbReference type="ARBA" id="ARBA00023136"/>
    </source>
</evidence>
<gene>
    <name evidence="8" type="ORF">SAMN02746065_10233</name>
</gene>
<proteinExistence type="inferred from homology"/>
<dbReference type="Pfam" id="PF01899">
    <property type="entry name" value="MNHE"/>
    <property type="match status" value="1"/>
</dbReference>
<feature type="transmembrane region" description="Helical" evidence="7">
    <location>
        <begin position="7"/>
        <end position="24"/>
    </location>
</feature>
<keyword evidence="6 7" id="KW-0472">Membrane</keyword>
<evidence type="ECO:0000313" key="9">
    <source>
        <dbReference type="Proteomes" id="UP000192418"/>
    </source>
</evidence>
<keyword evidence="9" id="KW-1185">Reference proteome</keyword>
<keyword evidence="3" id="KW-1003">Cell membrane</keyword>
<name>A0A1W1Z0X8_9BACT</name>
<dbReference type="GO" id="GO:0005886">
    <property type="term" value="C:plasma membrane"/>
    <property type="evidence" value="ECO:0007669"/>
    <property type="project" value="UniProtKB-SubCell"/>
</dbReference>
<evidence type="ECO:0000256" key="1">
    <source>
        <dbReference type="ARBA" id="ARBA00004651"/>
    </source>
</evidence>
<comment type="similarity">
    <text evidence="2">Belongs to the CPA3 antiporters (TC 2.A.63) subunit E family.</text>
</comment>
<sequence>MKKTRRKSIVFTNFLILFFFWMIFSGKFDAFHLTLGVLSCSLVAWMAADFLITAPSFATIAKQWIGFSKYIPWLLWQIVLANIHVLRLVLSRDMNSRINPQIIKFRSTIKSQMGLVTFANSITLTPGTITVAATTYGDMAIHAIDNESAAPLPGDMEKRIAKIFGE</sequence>